<keyword evidence="5" id="KW-1133">Transmembrane helix</keyword>
<comment type="caution">
    <text evidence="7">The sequence shown here is derived from an EMBL/GenBank/DDBJ whole genome shotgun (WGS) entry which is preliminary data.</text>
</comment>
<dbReference type="Proteomes" id="UP000292052">
    <property type="component" value="Unassembled WGS sequence"/>
</dbReference>
<evidence type="ECO:0000313" key="7">
    <source>
        <dbReference type="EMBL" id="RZB54396.1"/>
    </source>
</evidence>
<dbReference type="PROSITE" id="PS50104">
    <property type="entry name" value="TIR"/>
    <property type="match status" value="1"/>
</dbReference>
<feature type="compositionally biased region" description="Polar residues" evidence="4">
    <location>
        <begin position="254"/>
        <end position="267"/>
    </location>
</feature>
<evidence type="ECO:0000256" key="3">
    <source>
        <dbReference type="ARBA" id="ARBA00023319"/>
    </source>
</evidence>
<dbReference type="EMBL" id="QDEB01110908">
    <property type="protein sequence ID" value="RZB54396.1"/>
    <property type="molecule type" value="Genomic_DNA"/>
</dbReference>
<feature type="compositionally biased region" description="Acidic residues" evidence="4">
    <location>
        <begin position="269"/>
        <end position="278"/>
    </location>
</feature>
<dbReference type="GO" id="GO:0007165">
    <property type="term" value="P:signal transduction"/>
    <property type="evidence" value="ECO:0007669"/>
    <property type="project" value="InterPro"/>
</dbReference>
<organism evidence="7 8">
    <name type="scientific">Asbolus verrucosus</name>
    <name type="common">Desert ironclad beetle</name>
    <dbReference type="NCBI Taxonomy" id="1661398"/>
    <lineage>
        <taxon>Eukaryota</taxon>
        <taxon>Metazoa</taxon>
        <taxon>Ecdysozoa</taxon>
        <taxon>Arthropoda</taxon>
        <taxon>Hexapoda</taxon>
        <taxon>Insecta</taxon>
        <taxon>Pterygota</taxon>
        <taxon>Neoptera</taxon>
        <taxon>Endopterygota</taxon>
        <taxon>Coleoptera</taxon>
        <taxon>Polyphaga</taxon>
        <taxon>Cucujiformia</taxon>
        <taxon>Tenebrionidae</taxon>
        <taxon>Pimeliinae</taxon>
        <taxon>Asbolus</taxon>
    </lineage>
</organism>
<keyword evidence="7" id="KW-0675">Receptor</keyword>
<evidence type="ECO:0000256" key="5">
    <source>
        <dbReference type="SAM" id="Phobius"/>
    </source>
</evidence>
<dbReference type="SUPFAM" id="SSF52200">
    <property type="entry name" value="Toll/Interleukin receptor TIR domain"/>
    <property type="match status" value="1"/>
</dbReference>
<evidence type="ECO:0000313" key="8">
    <source>
        <dbReference type="Proteomes" id="UP000292052"/>
    </source>
</evidence>
<dbReference type="Gene3D" id="3.40.50.10140">
    <property type="entry name" value="Toll/interleukin-1 receptor homology (TIR) domain"/>
    <property type="match status" value="1"/>
</dbReference>
<keyword evidence="8" id="KW-1185">Reference proteome</keyword>
<proteinExistence type="predicted"/>
<keyword evidence="5" id="KW-0472">Membrane</keyword>
<name>A0A482VDJ4_ASBVE</name>
<dbReference type="InterPro" id="IPR000157">
    <property type="entry name" value="TIR_dom"/>
</dbReference>
<protein>
    <submittedName>
        <fullName evidence="7">X-linked interleukin-1 receptor accessory protein-like 2</fullName>
    </submittedName>
</protein>
<dbReference type="InterPro" id="IPR035897">
    <property type="entry name" value="Toll_tir_struct_dom_sf"/>
</dbReference>
<evidence type="ECO:0000259" key="6">
    <source>
        <dbReference type="PROSITE" id="PS50104"/>
    </source>
</evidence>
<accession>A0A482VDJ4</accession>
<feature type="domain" description="TIR" evidence="6">
    <location>
        <begin position="101"/>
        <end position="242"/>
    </location>
</feature>
<keyword evidence="3" id="KW-0393">Immunoglobulin domain</keyword>
<dbReference type="Gene3D" id="2.60.40.10">
    <property type="entry name" value="Immunoglobulins"/>
    <property type="match status" value="1"/>
</dbReference>
<gene>
    <name evidence="7" type="ORF">BDFB_004901</name>
</gene>
<keyword evidence="1" id="KW-1015">Disulfide bond</keyword>
<reference evidence="7 8" key="1">
    <citation type="submission" date="2017-03" db="EMBL/GenBank/DDBJ databases">
        <title>Genome of the blue death feigning beetle - Asbolus verrucosus.</title>
        <authorList>
            <person name="Rider S.D."/>
        </authorList>
    </citation>
    <scope>NUCLEOTIDE SEQUENCE [LARGE SCALE GENOMIC DNA]</scope>
    <source>
        <strain evidence="7">Butters</strain>
        <tissue evidence="7">Head and leg muscle</tissue>
    </source>
</reference>
<keyword evidence="5" id="KW-0812">Transmembrane</keyword>
<dbReference type="InterPro" id="IPR013783">
    <property type="entry name" value="Ig-like_fold"/>
</dbReference>
<feature type="transmembrane region" description="Helical" evidence="5">
    <location>
        <begin position="56"/>
        <end position="80"/>
    </location>
</feature>
<feature type="region of interest" description="Disordered" evidence="4">
    <location>
        <begin position="248"/>
        <end position="278"/>
    </location>
</feature>
<dbReference type="STRING" id="1661398.A0A482VDJ4"/>
<evidence type="ECO:0000256" key="1">
    <source>
        <dbReference type="ARBA" id="ARBA00023157"/>
    </source>
</evidence>
<dbReference type="PANTHER" id="PTHR11890">
    <property type="entry name" value="INTERLEUKIN-1 RECEPTOR FAMILY MEMBER"/>
    <property type="match status" value="1"/>
</dbReference>
<dbReference type="OrthoDB" id="6019866at2759"/>
<dbReference type="AlphaFoldDB" id="A0A482VDJ4"/>
<sequence length="278" mass="31748">EGNQTFGTYLIIDNVKKEDFGEYMCLITIPGRSKTQSVQVQEKIEVEYLNPNPVPVAKMLLCMSSILFLCLVAVILNLHYGLPLRVRFKDTFGILEENDGKSNDVLILHSSKDSEIALGVLLPTLETRYNYRCASRELPFNLNHWFGELQSEALQSRRIIAVVSPATLDERWDAAGLYQAIKQLQSLSPKLTCVTLKELPKCENAVKNAQGETLGSLVRMINVVHWERSRDDKFWLALRLRLPPKRRHERPVESRNQIQGENSSRLTSDSEESFENFV</sequence>
<dbReference type="PANTHER" id="PTHR11890:SF44">
    <property type="entry name" value="X-LINKED INTERLEUKIN-1 RECEPTOR ACCESSORY PROTEIN-LIKE 2"/>
    <property type="match status" value="1"/>
</dbReference>
<evidence type="ECO:0000256" key="4">
    <source>
        <dbReference type="SAM" id="MobiDB-lite"/>
    </source>
</evidence>
<evidence type="ECO:0000256" key="2">
    <source>
        <dbReference type="ARBA" id="ARBA00023180"/>
    </source>
</evidence>
<keyword evidence="2" id="KW-0325">Glycoprotein</keyword>
<dbReference type="InterPro" id="IPR015621">
    <property type="entry name" value="IL-1_rcpt_fam"/>
</dbReference>
<feature type="non-terminal residue" evidence="7">
    <location>
        <position position="1"/>
    </location>
</feature>